<gene>
    <name evidence="1" type="ORF">PENSUB_12816</name>
</gene>
<proteinExistence type="predicted"/>
<reference evidence="1 2" key="1">
    <citation type="submission" date="2016-10" db="EMBL/GenBank/DDBJ databases">
        <title>Genome sequence of the ascomycete fungus Penicillium subrubescens.</title>
        <authorList>
            <person name="De Vries R.P."/>
            <person name="Peng M."/>
            <person name="Dilokpimol A."/>
            <person name="Hilden K."/>
            <person name="Makela M.R."/>
            <person name="Grigoriev I."/>
            <person name="Riley R."/>
            <person name="Granchi Z."/>
        </authorList>
    </citation>
    <scope>NUCLEOTIDE SEQUENCE [LARGE SCALE GENOMIC DNA]</scope>
    <source>
        <strain evidence="1 2">CBS 132785</strain>
    </source>
</reference>
<dbReference type="EMBL" id="MNBE01000742">
    <property type="protein sequence ID" value="OKO92254.1"/>
    <property type="molecule type" value="Genomic_DNA"/>
</dbReference>
<protein>
    <submittedName>
        <fullName evidence="1">Uncharacterized protein</fullName>
    </submittedName>
</protein>
<name>A0A1Q5SW98_9EURO</name>
<evidence type="ECO:0000313" key="2">
    <source>
        <dbReference type="Proteomes" id="UP000186955"/>
    </source>
</evidence>
<dbReference type="Proteomes" id="UP000186955">
    <property type="component" value="Unassembled WGS sequence"/>
</dbReference>
<sequence length="95" mass="10626">MDVMGRDLLNNTVRYLNSSAGYTTRVPQLTRVVRALKNGEDVDVENVVRIVNVTYIRQGRHATDLERMAHSRQISEDRPQVIHSVTLPGAVVAGK</sequence>
<keyword evidence="2" id="KW-1185">Reference proteome</keyword>
<dbReference type="AlphaFoldDB" id="A0A1Q5SW98"/>
<evidence type="ECO:0000313" key="1">
    <source>
        <dbReference type="EMBL" id="OKO92254.1"/>
    </source>
</evidence>
<comment type="caution">
    <text evidence="1">The sequence shown here is derived from an EMBL/GenBank/DDBJ whole genome shotgun (WGS) entry which is preliminary data.</text>
</comment>
<accession>A0A1Q5SW98</accession>
<organism evidence="1 2">
    <name type="scientific">Penicillium subrubescens</name>
    <dbReference type="NCBI Taxonomy" id="1316194"/>
    <lineage>
        <taxon>Eukaryota</taxon>
        <taxon>Fungi</taxon>
        <taxon>Dikarya</taxon>
        <taxon>Ascomycota</taxon>
        <taxon>Pezizomycotina</taxon>
        <taxon>Eurotiomycetes</taxon>
        <taxon>Eurotiomycetidae</taxon>
        <taxon>Eurotiales</taxon>
        <taxon>Aspergillaceae</taxon>
        <taxon>Penicillium</taxon>
    </lineage>
</organism>